<organism evidence="3 4">
    <name type="scientific">Riccia sorocarpa</name>
    <dbReference type="NCBI Taxonomy" id="122646"/>
    <lineage>
        <taxon>Eukaryota</taxon>
        <taxon>Viridiplantae</taxon>
        <taxon>Streptophyta</taxon>
        <taxon>Embryophyta</taxon>
        <taxon>Marchantiophyta</taxon>
        <taxon>Marchantiopsida</taxon>
        <taxon>Marchantiidae</taxon>
        <taxon>Marchantiales</taxon>
        <taxon>Ricciaceae</taxon>
        <taxon>Riccia</taxon>
    </lineage>
</organism>
<feature type="compositionally biased region" description="Polar residues" evidence="2">
    <location>
        <begin position="116"/>
        <end position="132"/>
    </location>
</feature>
<gene>
    <name evidence="3" type="ORF">R1sor_021262</name>
</gene>
<reference evidence="3 4" key="1">
    <citation type="submission" date="2024-09" db="EMBL/GenBank/DDBJ databases">
        <title>Chromosome-scale assembly of Riccia sorocarpa.</title>
        <authorList>
            <person name="Paukszto L."/>
        </authorList>
    </citation>
    <scope>NUCLEOTIDE SEQUENCE [LARGE SCALE GENOMIC DNA]</scope>
    <source>
        <strain evidence="3">LP-2024</strain>
        <tissue evidence="3">Aerial parts of the thallus</tissue>
    </source>
</reference>
<proteinExistence type="predicted"/>
<feature type="region of interest" description="Disordered" evidence="2">
    <location>
        <begin position="84"/>
        <end position="153"/>
    </location>
</feature>
<dbReference type="Proteomes" id="UP001633002">
    <property type="component" value="Unassembled WGS sequence"/>
</dbReference>
<feature type="coiled-coil region" evidence="1">
    <location>
        <begin position="172"/>
        <end position="234"/>
    </location>
</feature>
<protein>
    <submittedName>
        <fullName evidence="3">Uncharacterized protein</fullName>
    </submittedName>
</protein>
<evidence type="ECO:0000256" key="2">
    <source>
        <dbReference type="SAM" id="MobiDB-lite"/>
    </source>
</evidence>
<name>A0ABD3GI16_9MARC</name>
<keyword evidence="4" id="KW-1185">Reference proteome</keyword>
<feature type="compositionally biased region" description="Basic and acidic residues" evidence="2">
    <location>
        <begin position="87"/>
        <end position="103"/>
    </location>
</feature>
<evidence type="ECO:0000313" key="4">
    <source>
        <dbReference type="Proteomes" id="UP001633002"/>
    </source>
</evidence>
<dbReference type="AlphaFoldDB" id="A0ABD3GI16"/>
<comment type="caution">
    <text evidence="3">The sequence shown here is derived from an EMBL/GenBank/DDBJ whole genome shotgun (WGS) entry which is preliminary data.</text>
</comment>
<feature type="region of interest" description="Disordered" evidence="2">
    <location>
        <begin position="10"/>
        <end position="58"/>
    </location>
</feature>
<dbReference type="EMBL" id="JBJQOH010000007">
    <property type="protein sequence ID" value="KAL3678306.1"/>
    <property type="molecule type" value="Genomic_DNA"/>
</dbReference>
<feature type="compositionally biased region" description="Basic and acidic residues" evidence="2">
    <location>
        <begin position="23"/>
        <end position="34"/>
    </location>
</feature>
<sequence>MHLTVTFLALHIPDPEQPGTSGRDFHGTGDHEMSNLDDQPGTSGGDLHESGDPYHTYDIPNVDVDLGIREDDAVVADGLQGIVEPYDTAKDPSGDDFENHADPDDFENISGDDQNEQNINNVAGDHQSTQDIDNNRGIAEDSGRAGPSRTRPVTEEEVVALERKRNSLWWEVDLLETKKIRFEMEKEELKAVVARNDSELMTAVKKLEGVQGELDNKVRSKQELEEEIAQKEAFWERYMKTLQLQIDGKKRSLHVLTAEVASAKRESAKIPRFSIASCPLNIELATDAVDADRYNSLLVHARHVELLLKTFREVPVQSNVLFIVVVA</sequence>
<accession>A0ABD3GI16</accession>
<evidence type="ECO:0000256" key="1">
    <source>
        <dbReference type="SAM" id="Coils"/>
    </source>
</evidence>
<keyword evidence="1" id="KW-0175">Coiled coil</keyword>
<evidence type="ECO:0000313" key="3">
    <source>
        <dbReference type="EMBL" id="KAL3678306.1"/>
    </source>
</evidence>